<protein>
    <submittedName>
        <fullName evidence="2">Rhodanese-like domain-containing protein</fullName>
    </submittedName>
</protein>
<gene>
    <name evidence="2" type="ORF">GCM10022242_02810</name>
</gene>
<dbReference type="PROSITE" id="PS50206">
    <property type="entry name" value="RHODANESE_3"/>
    <property type="match status" value="1"/>
</dbReference>
<accession>A0ABP7I0G9</accession>
<sequence>MTSLEAPPTYDGIDAMLAGARSALVRVPPATAFAELVDGDALLVDTRPAAQRAASGEIAPWLNVRVIERNVLEWRLDPRSDACIPEAAYDARVLVLCQEGYASSLAAHALQQLGIRRATDVVGGFLAWQAAGLPVAGPSTV</sequence>
<dbReference type="Proteomes" id="UP001501821">
    <property type="component" value="Unassembled WGS sequence"/>
</dbReference>
<keyword evidence="3" id="KW-1185">Reference proteome</keyword>
<name>A0ABP7I0G9_9ACTN</name>
<evidence type="ECO:0000313" key="2">
    <source>
        <dbReference type="EMBL" id="GAA3803233.1"/>
    </source>
</evidence>
<dbReference type="EMBL" id="BAABAH010000001">
    <property type="protein sequence ID" value="GAA3803233.1"/>
    <property type="molecule type" value="Genomic_DNA"/>
</dbReference>
<dbReference type="SUPFAM" id="SSF52821">
    <property type="entry name" value="Rhodanese/Cell cycle control phosphatase"/>
    <property type="match status" value="1"/>
</dbReference>
<proteinExistence type="predicted"/>
<dbReference type="Gene3D" id="3.40.250.10">
    <property type="entry name" value="Rhodanese-like domain"/>
    <property type="match status" value="1"/>
</dbReference>
<organism evidence="2 3">
    <name type="scientific">Nocardioides panacisoli</name>
    <dbReference type="NCBI Taxonomy" id="627624"/>
    <lineage>
        <taxon>Bacteria</taxon>
        <taxon>Bacillati</taxon>
        <taxon>Actinomycetota</taxon>
        <taxon>Actinomycetes</taxon>
        <taxon>Propionibacteriales</taxon>
        <taxon>Nocardioidaceae</taxon>
        <taxon>Nocardioides</taxon>
    </lineage>
</organism>
<dbReference type="Pfam" id="PF00581">
    <property type="entry name" value="Rhodanese"/>
    <property type="match status" value="1"/>
</dbReference>
<comment type="caution">
    <text evidence="2">The sequence shown here is derived from an EMBL/GenBank/DDBJ whole genome shotgun (WGS) entry which is preliminary data.</text>
</comment>
<reference evidence="3" key="1">
    <citation type="journal article" date="2019" name="Int. J. Syst. Evol. Microbiol.">
        <title>The Global Catalogue of Microorganisms (GCM) 10K type strain sequencing project: providing services to taxonomists for standard genome sequencing and annotation.</title>
        <authorList>
            <consortium name="The Broad Institute Genomics Platform"/>
            <consortium name="The Broad Institute Genome Sequencing Center for Infectious Disease"/>
            <person name="Wu L."/>
            <person name="Ma J."/>
        </authorList>
    </citation>
    <scope>NUCLEOTIDE SEQUENCE [LARGE SCALE GENOMIC DNA]</scope>
    <source>
        <strain evidence="3">JCM 16953</strain>
    </source>
</reference>
<dbReference type="SMART" id="SM00450">
    <property type="entry name" value="RHOD"/>
    <property type="match status" value="1"/>
</dbReference>
<dbReference type="InterPro" id="IPR036873">
    <property type="entry name" value="Rhodanese-like_dom_sf"/>
</dbReference>
<dbReference type="InterPro" id="IPR001763">
    <property type="entry name" value="Rhodanese-like_dom"/>
</dbReference>
<evidence type="ECO:0000313" key="3">
    <source>
        <dbReference type="Proteomes" id="UP001501821"/>
    </source>
</evidence>
<feature type="domain" description="Rhodanese" evidence="1">
    <location>
        <begin position="90"/>
        <end position="137"/>
    </location>
</feature>
<evidence type="ECO:0000259" key="1">
    <source>
        <dbReference type="PROSITE" id="PS50206"/>
    </source>
</evidence>
<dbReference type="RefSeq" id="WP_344771980.1">
    <property type="nucleotide sequence ID" value="NZ_BAABAH010000001.1"/>
</dbReference>